<feature type="binding site" evidence="5">
    <location>
        <position position="177"/>
    </location>
    <ligand>
        <name>Mn(2+)</name>
        <dbReference type="ChEBI" id="CHEBI:29035"/>
        <label>2</label>
    </ligand>
</feature>
<keyword evidence="8" id="KW-1185">Reference proteome</keyword>
<dbReference type="PANTHER" id="PTHR11014">
    <property type="entry name" value="PEPTIDASE M20 FAMILY MEMBER"/>
    <property type="match status" value="1"/>
</dbReference>
<evidence type="ECO:0000256" key="2">
    <source>
        <dbReference type="ARBA" id="ARBA00022729"/>
    </source>
</evidence>
<organism evidence="7 8">
    <name type="scientific">Senna tora</name>
    <dbReference type="NCBI Taxonomy" id="362788"/>
    <lineage>
        <taxon>Eukaryota</taxon>
        <taxon>Viridiplantae</taxon>
        <taxon>Streptophyta</taxon>
        <taxon>Embryophyta</taxon>
        <taxon>Tracheophyta</taxon>
        <taxon>Spermatophyta</taxon>
        <taxon>Magnoliopsida</taxon>
        <taxon>eudicotyledons</taxon>
        <taxon>Gunneridae</taxon>
        <taxon>Pentapetalae</taxon>
        <taxon>rosids</taxon>
        <taxon>fabids</taxon>
        <taxon>Fabales</taxon>
        <taxon>Fabaceae</taxon>
        <taxon>Caesalpinioideae</taxon>
        <taxon>Cassia clade</taxon>
        <taxon>Senna</taxon>
    </lineage>
</organism>
<dbReference type="Pfam" id="PF01546">
    <property type="entry name" value="Peptidase_M20"/>
    <property type="match status" value="1"/>
</dbReference>
<comment type="similarity">
    <text evidence="1">Belongs to the peptidase M20 family.</text>
</comment>
<evidence type="ECO:0000256" key="5">
    <source>
        <dbReference type="PIRSR" id="PIRSR005962-1"/>
    </source>
</evidence>
<feature type="chain" id="PRO_5032759843" evidence="6">
    <location>
        <begin position="24"/>
        <end position="438"/>
    </location>
</feature>
<proteinExistence type="inferred from homology"/>
<dbReference type="CDD" id="cd08017">
    <property type="entry name" value="M20_IAA_Hyd"/>
    <property type="match status" value="1"/>
</dbReference>
<dbReference type="OrthoDB" id="6119954at2759"/>
<dbReference type="GO" id="GO:0010179">
    <property type="term" value="F:IAA-Ala conjugate hydrolase activity"/>
    <property type="evidence" value="ECO:0007669"/>
    <property type="project" value="TreeGrafter"/>
</dbReference>
<dbReference type="Gene3D" id="3.40.630.10">
    <property type="entry name" value="Zn peptidases"/>
    <property type="match status" value="1"/>
</dbReference>
<comment type="cofactor">
    <cofactor evidence="5">
        <name>Mn(2+)</name>
        <dbReference type="ChEBI" id="CHEBI:29035"/>
    </cofactor>
    <text evidence="5">The Mn(2+) ion enhances activity.</text>
</comment>
<dbReference type="GO" id="GO:0009850">
    <property type="term" value="P:auxin metabolic process"/>
    <property type="evidence" value="ECO:0007669"/>
    <property type="project" value="InterPro"/>
</dbReference>
<gene>
    <name evidence="7" type="ORF">G2W53_043372</name>
</gene>
<dbReference type="Proteomes" id="UP000634136">
    <property type="component" value="Unassembled WGS sequence"/>
</dbReference>
<dbReference type="InterPro" id="IPR017439">
    <property type="entry name" value="Amidohydrolase"/>
</dbReference>
<dbReference type="PIRSF" id="PIRSF005962">
    <property type="entry name" value="Pept_M20D_amidohydro"/>
    <property type="match status" value="1"/>
</dbReference>
<evidence type="ECO:0000256" key="3">
    <source>
        <dbReference type="ARBA" id="ARBA00022801"/>
    </source>
</evidence>
<evidence type="ECO:0000256" key="6">
    <source>
        <dbReference type="SAM" id="SignalP"/>
    </source>
</evidence>
<dbReference type="GO" id="GO:0046872">
    <property type="term" value="F:metal ion binding"/>
    <property type="evidence" value="ECO:0007669"/>
    <property type="project" value="UniProtKB-KW"/>
</dbReference>
<dbReference type="Gene3D" id="3.30.70.360">
    <property type="match status" value="1"/>
</dbReference>
<dbReference type="PANTHER" id="PTHR11014:SF63">
    <property type="entry name" value="METALLOPEPTIDASE, PUTATIVE (AFU_ORTHOLOGUE AFUA_6G09600)-RELATED"/>
    <property type="match status" value="1"/>
</dbReference>
<dbReference type="AlphaFoldDB" id="A0A834W3B3"/>
<feature type="signal peptide" evidence="6">
    <location>
        <begin position="1"/>
        <end position="23"/>
    </location>
</feature>
<reference evidence="7" key="1">
    <citation type="submission" date="2020-09" db="EMBL/GenBank/DDBJ databases">
        <title>Genome-Enabled Discovery of Anthraquinone Biosynthesis in Senna tora.</title>
        <authorList>
            <person name="Kang S.-H."/>
            <person name="Pandey R.P."/>
            <person name="Lee C.-M."/>
            <person name="Sim J.-S."/>
            <person name="Jeong J.-T."/>
            <person name="Choi B.-S."/>
            <person name="Jung M."/>
            <person name="Ginzburg D."/>
            <person name="Zhao K."/>
            <person name="Won S.Y."/>
            <person name="Oh T.-J."/>
            <person name="Yu Y."/>
            <person name="Kim N.-H."/>
            <person name="Lee O.R."/>
            <person name="Lee T.-H."/>
            <person name="Bashyal P."/>
            <person name="Kim T.-S."/>
            <person name="Lee W.-H."/>
            <person name="Kawkins C."/>
            <person name="Kim C.-K."/>
            <person name="Kim J.S."/>
            <person name="Ahn B.O."/>
            <person name="Rhee S.Y."/>
            <person name="Sohng J.K."/>
        </authorList>
    </citation>
    <scope>NUCLEOTIDE SEQUENCE</scope>
    <source>
        <tissue evidence="7">Leaf</tissue>
    </source>
</reference>
<keyword evidence="4 5" id="KW-0464">Manganese</keyword>
<evidence type="ECO:0000256" key="4">
    <source>
        <dbReference type="ARBA" id="ARBA00023211"/>
    </source>
</evidence>
<dbReference type="EMBL" id="JAAIUW010000013">
    <property type="protein sequence ID" value="KAF7804261.1"/>
    <property type="molecule type" value="Genomic_DNA"/>
</dbReference>
<evidence type="ECO:0000313" key="8">
    <source>
        <dbReference type="Proteomes" id="UP000634136"/>
    </source>
</evidence>
<dbReference type="SUPFAM" id="SSF55031">
    <property type="entry name" value="Bacterial exopeptidase dimerisation domain"/>
    <property type="match status" value="1"/>
</dbReference>
<accession>A0A834W3B3</accession>
<dbReference type="InterPro" id="IPR044757">
    <property type="entry name" value="ILR1-like_Hyd"/>
</dbReference>
<keyword evidence="3 7" id="KW-0378">Hydrolase</keyword>
<feature type="binding site" evidence="5">
    <location>
        <position position="143"/>
    </location>
    <ligand>
        <name>Mn(2+)</name>
        <dbReference type="ChEBI" id="CHEBI:29035"/>
        <label>2</label>
    </ligand>
</feature>
<keyword evidence="5" id="KW-0479">Metal-binding</keyword>
<sequence length="438" mass="48086">MEIGLGLRVTLLLLTTLVLSTSSATINQIDQRSELSDLTEELLTSAKQPNFVKWLTGIRRRIHEYPELAFHEFQTSQLIRSELDSLRIRYSWPVALTGVVASVGSGGPPCFALRADMDALPIQEMVDWEHKSRNNGKMHACGHDAHVTMLLGAAKLLHDRRHQLRGTIKLVFQPAEEGKGGAYHVLKEGALDDVPAIFALHISPELPIGTIDSRPGPILAASSRFLVTIRGPHPLVAASMAILALQHIVSRETDPFQPKVITVGFVGGGVAENVIPEEVQFGGTFRSFTSEGQSYIQRRILEVIEMEAALGGCSGTVDFMEETMRPYPPTINDNEMYQHAKRVGEALLGKQNVKLGSMTLAAEDFSFYSQKMAASFFRIGTHNETLNTRMPLHSPYLAIDDHVLPIGAAFHAAVAISYLAHSHSTQPQPPPVPILEEN</sequence>
<dbReference type="InterPro" id="IPR036264">
    <property type="entry name" value="Bact_exopeptidase_dim_dom"/>
</dbReference>
<feature type="binding site" evidence="5">
    <location>
        <position position="393"/>
    </location>
    <ligand>
        <name>Mn(2+)</name>
        <dbReference type="ChEBI" id="CHEBI:29035"/>
        <label>2</label>
    </ligand>
</feature>
<dbReference type="InterPro" id="IPR002933">
    <property type="entry name" value="Peptidase_M20"/>
</dbReference>
<protein>
    <submittedName>
        <fullName evidence="7">IAA-amino acid hydrolase ILR1-like 3</fullName>
    </submittedName>
</protein>
<evidence type="ECO:0000256" key="1">
    <source>
        <dbReference type="ARBA" id="ARBA00006153"/>
    </source>
</evidence>
<dbReference type="SUPFAM" id="SSF53187">
    <property type="entry name" value="Zn-dependent exopeptidases"/>
    <property type="match status" value="1"/>
</dbReference>
<name>A0A834W3B3_9FABA</name>
<dbReference type="GO" id="GO:0005783">
    <property type="term" value="C:endoplasmic reticulum"/>
    <property type="evidence" value="ECO:0007669"/>
    <property type="project" value="TreeGrafter"/>
</dbReference>
<feature type="binding site" evidence="5">
    <location>
        <position position="141"/>
    </location>
    <ligand>
        <name>Mn(2+)</name>
        <dbReference type="ChEBI" id="CHEBI:29035"/>
        <label>2</label>
    </ligand>
</feature>
<evidence type="ECO:0000313" key="7">
    <source>
        <dbReference type="EMBL" id="KAF7804261.1"/>
    </source>
</evidence>
<comment type="caution">
    <text evidence="7">The sequence shown here is derived from an EMBL/GenBank/DDBJ whole genome shotgun (WGS) entry which is preliminary data.</text>
</comment>
<keyword evidence="2 6" id="KW-0732">Signal</keyword>
<dbReference type="FunFam" id="3.30.70.360:FF:000001">
    <property type="entry name" value="N-acetyldiaminopimelate deacetylase"/>
    <property type="match status" value="1"/>
</dbReference>
<dbReference type="NCBIfam" id="TIGR01891">
    <property type="entry name" value="amidohydrolases"/>
    <property type="match status" value="1"/>
</dbReference>
<feature type="binding site" evidence="5">
    <location>
        <position position="201"/>
    </location>
    <ligand>
        <name>Mn(2+)</name>
        <dbReference type="ChEBI" id="CHEBI:29035"/>
        <label>2</label>
    </ligand>
</feature>